<dbReference type="InterPro" id="IPR030678">
    <property type="entry name" value="Peptide/Ni-bd"/>
</dbReference>
<evidence type="ECO:0000313" key="2">
    <source>
        <dbReference type="EMBL" id="RZU33517.1"/>
    </source>
</evidence>
<dbReference type="AlphaFoldDB" id="A0A4Q7Y8T7"/>
<protein>
    <submittedName>
        <fullName evidence="2">Peptide/nickel transport system substrate-binding protein</fullName>
    </submittedName>
</protein>
<dbReference type="PANTHER" id="PTHR30290">
    <property type="entry name" value="PERIPLASMIC BINDING COMPONENT OF ABC TRANSPORTER"/>
    <property type="match status" value="1"/>
</dbReference>
<dbReference type="Proteomes" id="UP000292507">
    <property type="component" value="Unassembled WGS sequence"/>
</dbReference>
<dbReference type="InterPro" id="IPR039424">
    <property type="entry name" value="SBP_5"/>
</dbReference>
<dbReference type="Gene3D" id="3.10.105.10">
    <property type="entry name" value="Dipeptide-binding Protein, Domain 3"/>
    <property type="match status" value="1"/>
</dbReference>
<dbReference type="OrthoDB" id="5243526at2"/>
<dbReference type="SUPFAM" id="SSF53850">
    <property type="entry name" value="Periplasmic binding protein-like II"/>
    <property type="match status" value="1"/>
</dbReference>
<proteinExistence type="predicted"/>
<organism evidence="2 3">
    <name type="scientific">Blastococcus saxobsidens</name>
    <dbReference type="NCBI Taxonomy" id="138336"/>
    <lineage>
        <taxon>Bacteria</taxon>
        <taxon>Bacillati</taxon>
        <taxon>Actinomycetota</taxon>
        <taxon>Actinomycetes</taxon>
        <taxon>Geodermatophilales</taxon>
        <taxon>Geodermatophilaceae</taxon>
        <taxon>Blastococcus</taxon>
    </lineage>
</organism>
<dbReference type="EMBL" id="SHKV01000001">
    <property type="protein sequence ID" value="RZU33517.1"/>
    <property type="molecule type" value="Genomic_DNA"/>
</dbReference>
<dbReference type="RefSeq" id="WP_104526887.1">
    <property type="nucleotide sequence ID" value="NZ_POQT01000002.1"/>
</dbReference>
<evidence type="ECO:0000313" key="3">
    <source>
        <dbReference type="Proteomes" id="UP000292507"/>
    </source>
</evidence>
<reference evidence="2 3" key="1">
    <citation type="submission" date="2019-02" db="EMBL/GenBank/DDBJ databases">
        <title>Sequencing the genomes of 1000 actinobacteria strains.</title>
        <authorList>
            <person name="Klenk H.-P."/>
        </authorList>
    </citation>
    <scope>NUCLEOTIDE SEQUENCE [LARGE SCALE GENOMIC DNA]</scope>
    <source>
        <strain evidence="2 3">DSM 44509</strain>
    </source>
</reference>
<sequence length="502" mass="52008">MSPLPTRRSTAALGLASATVLLTGCFSGGSSGGPTGAADGDRLRLALAFPPVAALSPFSDDSVLISRMGVAETLVVFDESGAAQPNLAESWEFTDDRTVALELREGVTFHDGSPMDAEAVAGALTAAADIDPAPRSVSGIGLTARAVDEDTVELQAAEPDPLLVQRLGSSALVILSPAAYADPAAPDPVGTGTGPFEITEVNGESGATLDAFAEHWAGKPALSGVDVRFVSDAETRTNALRAEEVDVAQNIPIAQLSALDEDQVISVPLPRLTGLFLNTAEGPFVDAALRSAAIEAVDPRPVVEQIYEGQVDLAEGFLSEGVLGGDERPEVTRAPVGDPAGATIRLATWNDRPELPEAAAVVVDQLRSAGFTVELVVQEYATLEPDLLAGAFDAVLASRLYLGDTGDPVGYFESDLTCEGSYNLARLCDPAIDAAVAAAAQLVDPVERRVAAVEIEAQVLGTGAFVPLLHERSRIGVLPGVSGLGSDPFERQLVTIETAVQR</sequence>
<dbReference type="PANTHER" id="PTHR30290:SF65">
    <property type="entry name" value="MONOACYL PHOSPHATIDYLINOSITOL TETRAMANNOSIDE-BINDING PROTEIN LPQW-RELATED"/>
    <property type="match status" value="1"/>
</dbReference>
<dbReference type="GO" id="GO:0015833">
    <property type="term" value="P:peptide transport"/>
    <property type="evidence" value="ECO:0007669"/>
    <property type="project" value="TreeGrafter"/>
</dbReference>
<keyword evidence="3" id="KW-1185">Reference proteome</keyword>
<evidence type="ECO:0000259" key="1">
    <source>
        <dbReference type="Pfam" id="PF00496"/>
    </source>
</evidence>
<feature type="domain" description="Solute-binding protein family 5" evidence="1">
    <location>
        <begin position="84"/>
        <end position="422"/>
    </location>
</feature>
<dbReference type="InterPro" id="IPR000914">
    <property type="entry name" value="SBP_5_dom"/>
</dbReference>
<gene>
    <name evidence="2" type="ORF">BKA19_3249</name>
</gene>
<comment type="caution">
    <text evidence="2">The sequence shown here is derived from an EMBL/GenBank/DDBJ whole genome shotgun (WGS) entry which is preliminary data.</text>
</comment>
<dbReference type="GO" id="GO:0042597">
    <property type="term" value="C:periplasmic space"/>
    <property type="evidence" value="ECO:0007669"/>
    <property type="project" value="UniProtKB-ARBA"/>
</dbReference>
<name>A0A4Q7Y8T7_9ACTN</name>
<dbReference type="GO" id="GO:1904680">
    <property type="term" value="F:peptide transmembrane transporter activity"/>
    <property type="evidence" value="ECO:0007669"/>
    <property type="project" value="TreeGrafter"/>
</dbReference>
<dbReference type="GO" id="GO:0043190">
    <property type="term" value="C:ATP-binding cassette (ABC) transporter complex"/>
    <property type="evidence" value="ECO:0007669"/>
    <property type="project" value="InterPro"/>
</dbReference>
<dbReference type="PROSITE" id="PS51257">
    <property type="entry name" value="PROKAR_LIPOPROTEIN"/>
    <property type="match status" value="1"/>
</dbReference>
<accession>A0A4Q7Y8T7</accession>
<dbReference type="Gene3D" id="3.40.190.10">
    <property type="entry name" value="Periplasmic binding protein-like II"/>
    <property type="match status" value="1"/>
</dbReference>
<dbReference type="Pfam" id="PF00496">
    <property type="entry name" value="SBP_bac_5"/>
    <property type="match status" value="1"/>
</dbReference>
<dbReference type="PIRSF" id="PIRSF002741">
    <property type="entry name" value="MppA"/>
    <property type="match status" value="1"/>
</dbReference>